<dbReference type="OrthoDB" id="2745898at2759"/>
<gene>
    <name evidence="2" type="ORF">Hypma_002281</name>
</gene>
<protein>
    <recommendedName>
        <fullName evidence="4">F-box domain-containing protein</fullName>
    </recommendedName>
</protein>
<organism evidence="2 3">
    <name type="scientific">Hypsizygus marmoreus</name>
    <name type="common">White beech mushroom</name>
    <name type="synonym">Agaricus marmoreus</name>
    <dbReference type="NCBI Taxonomy" id="39966"/>
    <lineage>
        <taxon>Eukaryota</taxon>
        <taxon>Fungi</taxon>
        <taxon>Dikarya</taxon>
        <taxon>Basidiomycota</taxon>
        <taxon>Agaricomycotina</taxon>
        <taxon>Agaricomycetes</taxon>
        <taxon>Agaricomycetidae</taxon>
        <taxon>Agaricales</taxon>
        <taxon>Tricholomatineae</taxon>
        <taxon>Lyophyllaceae</taxon>
        <taxon>Hypsizygus</taxon>
    </lineage>
</organism>
<sequence>MVLSTPIPVDIIMQIVNEVPFNLKYLLLECSTISHAFASACQRRLFATVEIGSFRGRERCQQLYGLLKDSPHLASFVRNLTLQNGWNRMPSPSGGGVKVEWLLVEQTLPPLLDMLPALHSVNLKSSSKPMVWSTLSHDLQTSFLRVFALPCLTRIRFSHVTFPAGVLSCCTNVVDLDLYRSSIVDEIDETMSLYQSPTFSKSAKPSIRRLSVTGPVPPGELLESVLDITPVQVFNLVDPYDHALAAELTRCFVSSLKQFVWTIPEVDHFSQTLNLTSFSFSHNLRSVEIRLKDQISSEQLDPLISALHALSRLDTGPVSLEEFMISMNYRSGLMPIPWRTLDSILSERSVFTNLRRARFVFFALPFGSHLATGLGFVIARSMPGLRKLGILSVVDACRSWPTSPEGWESDASFVNVSLGQESIP</sequence>
<proteinExistence type="predicted"/>
<feature type="transmembrane region" description="Helical" evidence="1">
    <location>
        <begin position="359"/>
        <end position="379"/>
    </location>
</feature>
<dbReference type="EMBL" id="LUEZ02000013">
    <property type="protein sequence ID" value="RDB27821.1"/>
    <property type="molecule type" value="Genomic_DNA"/>
</dbReference>
<evidence type="ECO:0000313" key="2">
    <source>
        <dbReference type="EMBL" id="RDB27821.1"/>
    </source>
</evidence>
<dbReference type="InParanoid" id="A0A369JZN3"/>
<keyword evidence="3" id="KW-1185">Reference proteome</keyword>
<evidence type="ECO:0008006" key="4">
    <source>
        <dbReference type="Google" id="ProtNLM"/>
    </source>
</evidence>
<reference evidence="2" key="1">
    <citation type="submission" date="2018-04" db="EMBL/GenBank/DDBJ databases">
        <title>Whole genome sequencing of Hypsizygus marmoreus.</title>
        <authorList>
            <person name="Choi I.-G."/>
            <person name="Min B."/>
            <person name="Kim J.-G."/>
            <person name="Kim S."/>
            <person name="Oh Y.-L."/>
            <person name="Kong W.-S."/>
            <person name="Park H."/>
            <person name="Jeong J."/>
            <person name="Song E.-S."/>
        </authorList>
    </citation>
    <scope>NUCLEOTIDE SEQUENCE [LARGE SCALE GENOMIC DNA]</scope>
    <source>
        <strain evidence="2">51987-8</strain>
    </source>
</reference>
<dbReference type="Proteomes" id="UP000076154">
    <property type="component" value="Unassembled WGS sequence"/>
</dbReference>
<keyword evidence="1" id="KW-0812">Transmembrane</keyword>
<evidence type="ECO:0000313" key="3">
    <source>
        <dbReference type="Proteomes" id="UP000076154"/>
    </source>
</evidence>
<keyword evidence="1" id="KW-0472">Membrane</keyword>
<keyword evidence="1" id="KW-1133">Transmembrane helix</keyword>
<evidence type="ECO:0000256" key="1">
    <source>
        <dbReference type="SAM" id="Phobius"/>
    </source>
</evidence>
<dbReference type="AlphaFoldDB" id="A0A369JZN3"/>
<comment type="caution">
    <text evidence="2">The sequence shown here is derived from an EMBL/GenBank/DDBJ whole genome shotgun (WGS) entry which is preliminary data.</text>
</comment>
<accession>A0A369JZN3</accession>
<name>A0A369JZN3_HYPMA</name>